<comment type="caution">
    <text evidence="1">The sequence shown here is derived from an EMBL/GenBank/DDBJ whole genome shotgun (WGS) entry which is preliminary data.</text>
</comment>
<protein>
    <submittedName>
        <fullName evidence="1">LPS assembly protein LptD</fullName>
    </submittedName>
</protein>
<keyword evidence="2" id="KW-1185">Reference proteome</keyword>
<organism evidence="1 2">
    <name type="scientific">Amphibiibacter pelophylacis</name>
    <dbReference type="NCBI Taxonomy" id="1799477"/>
    <lineage>
        <taxon>Bacteria</taxon>
        <taxon>Pseudomonadati</taxon>
        <taxon>Pseudomonadota</taxon>
        <taxon>Betaproteobacteria</taxon>
        <taxon>Burkholderiales</taxon>
        <taxon>Sphaerotilaceae</taxon>
        <taxon>Amphibiibacter</taxon>
    </lineage>
</organism>
<name>A0ACC6P0M3_9BURK</name>
<dbReference type="Proteomes" id="UP001364695">
    <property type="component" value="Unassembled WGS sequence"/>
</dbReference>
<evidence type="ECO:0000313" key="2">
    <source>
        <dbReference type="Proteomes" id="UP001364695"/>
    </source>
</evidence>
<evidence type="ECO:0000313" key="1">
    <source>
        <dbReference type="EMBL" id="MEJ7137359.1"/>
    </source>
</evidence>
<accession>A0ACC6P0M3</accession>
<dbReference type="EMBL" id="JAWDIE010000003">
    <property type="protein sequence ID" value="MEJ7137359.1"/>
    <property type="molecule type" value="Genomic_DNA"/>
</dbReference>
<reference evidence="1" key="1">
    <citation type="submission" date="2023-10" db="EMBL/GenBank/DDBJ databases">
        <title>Amphibacter perezi, gen. nov., sp. nov. a novel taxa of the family Comamonadaceae, class Betaproteobacteria isolated from the skin microbiota of Pelophylax perezi from different populations.</title>
        <authorList>
            <person name="Costa S."/>
            <person name="Proenca D.N."/>
            <person name="Lopes I."/>
            <person name="Morais P.V."/>
        </authorList>
    </citation>
    <scope>NUCLEOTIDE SEQUENCE</scope>
    <source>
        <strain evidence="1">SL12-8</strain>
    </source>
</reference>
<proteinExistence type="predicted"/>
<gene>
    <name evidence="1" type="primary">lptD</name>
    <name evidence="1" type="ORF">RV045_02795</name>
</gene>
<sequence length="901" mass="97987">MAAVSPLARPGGACWRDRDDSGRRLLRRALCLPLAALGWAPQAALAQTVPGAAVPAVPGVVTVVPETPSRSRPGAADALSSALSPRATPEFSQPLTLDAGQIDAQLDQGLSASGGVVALQGDLRLDAGHLRYDQPGHSLYVDGALRLLRGRTLMWADSLILDTRTQTGRLTAVRYWLGEVGAGGQARQIDILPGQRFVALDAVYTSCVEAISQPRPLGMTPPLNLLAPDLVPQGEAAQQAWQKLPQWQDWADRAASARADASDWTLSARRLTVDIPGNDGLAEDARLRFLGVTLLAAPAIRFPVTDARKTGWLPPTLVLDSASGFGVSVPWYWNIAPDLDATLTPTLSTRRGAALEGELRWLGTRQRGETRLKIWPHDIKYGQARGRVDVDWRGWLGPLWSWSVAGTRVSDDDYWRDFSAELPGISPRQLPGEVRLLRQSSPWLAGDAQADRTLSTARDVLIDSEVLLRAQRWQALRNTATASSGSADFLPAYARVPQLGVTLNARALQGWYAHAEADVTRFSLQNVYGSPFFSTLLGSQAAGSGLTQDDRLPEGWRSHALVDVGYAWRSPWYWLIPALRWQGSQYRSSSRLQGGSTSGGFSVPTVRIDGGLRLERQVSWAGQAWTQSLEPRLVYLNTPPRPGQRLLPLFDTGARDYTADTLFEDNAFAGGDRVSDGHQITAGLGTRLFSTETGAEALRLQLAQRYNFRSPTVVPQAFRLGDSGFSDLFVAASTSAIRDWNFSTQIQYSPRLGQIAHSSTRLTWTPGYARTLSAAWTTDAVDGNVLDVGGQWPLYRGRLVRSSQCEGTLYGVGRMLWSRSESRLTDLIAGLEYDAGCWVGRLVVQRRSLSAQQASTRLMLQLELVGLAKLGSSPLNLLQGAIPGFTRLGDAPDPGEQTKTP</sequence>